<sequence length="175" mass="18379">MTQLHPPIPFLEWFYDLELSPHPLKILQVPNAGDTLPPGAARPVSRHLPGEMEDEDAEVSMVSTATGTRGLAAGSAGAAASPSAVSTATVGAPTRSQIPHPKQRIGNKPGGDKSESYENREEGGSGRLGDEEEDSMPLLAGTVRIGPLEDSLVPVVDGTKVCTTFTVLHPESHLL</sequence>
<keyword evidence="3" id="KW-1185">Reference proteome</keyword>
<feature type="compositionally biased region" description="Basic and acidic residues" evidence="1">
    <location>
        <begin position="110"/>
        <end position="124"/>
    </location>
</feature>
<name>A0ABP0J8N1_9DINO</name>
<comment type="caution">
    <text evidence="2">The sequence shown here is derived from an EMBL/GenBank/DDBJ whole genome shotgun (WGS) entry which is preliminary data.</text>
</comment>
<dbReference type="EMBL" id="CAXAMM010006335">
    <property type="protein sequence ID" value="CAK9010686.1"/>
    <property type="molecule type" value="Genomic_DNA"/>
</dbReference>
<gene>
    <name evidence="2" type="ORF">SCF082_LOCUS10774</name>
</gene>
<feature type="region of interest" description="Disordered" evidence="1">
    <location>
        <begin position="71"/>
        <end position="134"/>
    </location>
</feature>
<reference evidence="2 3" key="1">
    <citation type="submission" date="2024-02" db="EMBL/GenBank/DDBJ databases">
        <authorList>
            <person name="Chen Y."/>
            <person name="Shah S."/>
            <person name="Dougan E. K."/>
            <person name="Thang M."/>
            <person name="Chan C."/>
        </authorList>
    </citation>
    <scope>NUCLEOTIDE SEQUENCE [LARGE SCALE GENOMIC DNA]</scope>
</reference>
<feature type="region of interest" description="Disordered" evidence="1">
    <location>
        <begin position="30"/>
        <end position="57"/>
    </location>
</feature>
<accession>A0ABP0J8N1</accession>
<organism evidence="2 3">
    <name type="scientific">Durusdinium trenchii</name>
    <dbReference type="NCBI Taxonomy" id="1381693"/>
    <lineage>
        <taxon>Eukaryota</taxon>
        <taxon>Sar</taxon>
        <taxon>Alveolata</taxon>
        <taxon>Dinophyceae</taxon>
        <taxon>Suessiales</taxon>
        <taxon>Symbiodiniaceae</taxon>
        <taxon>Durusdinium</taxon>
    </lineage>
</organism>
<protein>
    <submittedName>
        <fullName evidence="2">Uncharacterized protein</fullName>
    </submittedName>
</protein>
<feature type="compositionally biased region" description="Low complexity" evidence="1">
    <location>
        <begin position="71"/>
        <end position="92"/>
    </location>
</feature>
<evidence type="ECO:0000256" key="1">
    <source>
        <dbReference type="SAM" id="MobiDB-lite"/>
    </source>
</evidence>
<proteinExistence type="predicted"/>
<dbReference type="Proteomes" id="UP001642464">
    <property type="component" value="Unassembled WGS sequence"/>
</dbReference>
<evidence type="ECO:0000313" key="3">
    <source>
        <dbReference type="Proteomes" id="UP001642464"/>
    </source>
</evidence>
<evidence type="ECO:0000313" key="2">
    <source>
        <dbReference type="EMBL" id="CAK9010686.1"/>
    </source>
</evidence>